<proteinExistence type="predicted"/>
<gene>
    <name evidence="1" type="ORF">LEP1GSC188_3302</name>
</gene>
<protein>
    <submittedName>
        <fullName evidence="1">Uncharacterized protein</fullName>
    </submittedName>
</protein>
<comment type="caution">
    <text evidence="1">The sequence shown here is derived from an EMBL/GenBank/DDBJ whole genome shotgun (WGS) entry which is preliminary data.</text>
</comment>
<sequence length="65" mass="7527">MDVRFHTLEALSVNPRRSIANLNRRNASLLNESFVFSESVEPDLKIVSKPPLNLSCYFEKRLHII</sequence>
<dbReference type="AlphaFoldDB" id="M3EMB2"/>
<evidence type="ECO:0000313" key="1">
    <source>
        <dbReference type="EMBL" id="EMF82173.1"/>
    </source>
</evidence>
<reference evidence="1 2" key="1">
    <citation type="submission" date="2013-01" db="EMBL/GenBank/DDBJ databases">
        <authorList>
            <person name="Harkins D.M."/>
            <person name="Durkin A.S."/>
            <person name="Brinkac L.M."/>
            <person name="Haft D.H."/>
            <person name="Selengut J.D."/>
            <person name="Sanka R."/>
            <person name="DePew J."/>
            <person name="Purushe J."/>
            <person name="Tulsiani S.M."/>
            <person name="Graham G.C."/>
            <person name="Burns M.-A."/>
            <person name="Dohnt M.F."/>
            <person name="Smythe L.D."/>
            <person name="McKay D.B."/>
            <person name="Craig S.B."/>
            <person name="Vinetz J.M."/>
            <person name="Sutton G.G."/>
            <person name="Nierman W.C."/>
            <person name="Fouts D.E."/>
        </authorList>
    </citation>
    <scope>NUCLEOTIDE SEQUENCE [LARGE SCALE GENOMIC DNA]</scope>
    <source>
        <strain evidence="1 2">LT2116</strain>
    </source>
</reference>
<evidence type="ECO:0000313" key="2">
    <source>
        <dbReference type="Proteomes" id="UP000011770"/>
    </source>
</evidence>
<dbReference type="Proteomes" id="UP000011770">
    <property type="component" value="Unassembled WGS sequence"/>
</dbReference>
<accession>M3EMB2</accession>
<name>M3EMB2_9LEPT</name>
<dbReference type="EMBL" id="AHOR02000026">
    <property type="protein sequence ID" value="EMF82173.1"/>
    <property type="molecule type" value="Genomic_DNA"/>
</dbReference>
<organism evidence="1 2">
    <name type="scientific">Leptospira weilii serovar Topaz str. LT2116</name>
    <dbReference type="NCBI Taxonomy" id="1088540"/>
    <lineage>
        <taxon>Bacteria</taxon>
        <taxon>Pseudomonadati</taxon>
        <taxon>Spirochaetota</taxon>
        <taxon>Spirochaetia</taxon>
        <taxon>Leptospirales</taxon>
        <taxon>Leptospiraceae</taxon>
        <taxon>Leptospira</taxon>
    </lineage>
</organism>